<dbReference type="Proteomes" id="UP000233256">
    <property type="component" value="Unassembled WGS sequence"/>
</dbReference>
<comment type="caution">
    <text evidence="1">The sequence shown here is derived from an EMBL/GenBank/DDBJ whole genome shotgun (WGS) entry which is preliminary data.</text>
</comment>
<organism evidence="1 2">
    <name type="scientific">Candidatus Wallbacteria bacterium HGW-Wallbacteria-1</name>
    <dbReference type="NCBI Taxonomy" id="2013854"/>
    <lineage>
        <taxon>Bacteria</taxon>
        <taxon>Candidatus Walliibacteriota</taxon>
    </lineage>
</organism>
<proteinExistence type="predicted"/>
<dbReference type="EMBL" id="PGXC01000184">
    <property type="protein sequence ID" value="PKK87248.1"/>
    <property type="molecule type" value="Genomic_DNA"/>
</dbReference>
<sequence length="111" mass="12255">MTLADVKNALLGVLPGKVYHHIAAPGAEAPYIVWAEDGQSDSLHGDEIMTDQVVEGTIDLFSKIEYDPLFAGIQTALNDAGIPFRLNHSGYETDTKIFHNEWVWNIETEVA</sequence>
<evidence type="ECO:0000313" key="1">
    <source>
        <dbReference type="EMBL" id="PKK87248.1"/>
    </source>
</evidence>
<protein>
    <recommendedName>
        <fullName evidence="3">DUF3168 domain-containing protein</fullName>
    </recommendedName>
</protein>
<dbReference type="AlphaFoldDB" id="A0A2N1PFZ5"/>
<evidence type="ECO:0000313" key="2">
    <source>
        <dbReference type="Proteomes" id="UP000233256"/>
    </source>
</evidence>
<evidence type="ECO:0008006" key="3">
    <source>
        <dbReference type="Google" id="ProtNLM"/>
    </source>
</evidence>
<reference evidence="1 2" key="1">
    <citation type="journal article" date="2017" name="ISME J.">
        <title>Potential for microbial H2 and metal transformations associated with novel bacteria and archaea in deep terrestrial subsurface sediments.</title>
        <authorList>
            <person name="Hernsdorf A.W."/>
            <person name="Amano Y."/>
            <person name="Miyakawa K."/>
            <person name="Ise K."/>
            <person name="Suzuki Y."/>
            <person name="Anantharaman K."/>
            <person name="Probst A."/>
            <person name="Burstein D."/>
            <person name="Thomas B.C."/>
            <person name="Banfield J.F."/>
        </authorList>
    </citation>
    <scope>NUCLEOTIDE SEQUENCE [LARGE SCALE GENOMIC DNA]</scope>
    <source>
        <strain evidence="1">HGW-Wallbacteria-1</strain>
    </source>
</reference>
<name>A0A2N1PFZ5_9BACT</name>
<gene>
    <name evidence="1" type="ORF">CVV64_22435</name>
</gene>
<accession>A0A2N1PFZ5</accession>